<gene>
    <name evidence="1" type="ordered locus">TC41_2498</name>
</gene>
<dbReference type="KEGG" id="aad:TC41_2498"/>
<reference evidence="1 2" key="1">
    <citation type="journal article" date="2011" name="J. Bacteriol.">
        <title>Complete Genome Sequence of Alicyclobacillus acidocaldarius Strain Tc-4-1.</title>
        <authorList>
            <person name="Chen Y."/>
            <person name="He Y."/>
            <person name="Zhang B."/>
            <person name="Yang J."/>
            <person name="Li W."/>
            <person name="Dong Z."/>
            <person name="Hu S."/>
        </authorList>
    </citation>
    <scope>NUCLEOTIDE SEQUENCE [LARGE SCALE GENOMIC DNA]</scope>
    <source>
        <strain evidence="1 2">Tc-4-1</strain>
    </source>
</reference>
<dbReference type="PATRIC" id="fig|1048834.4.peg.2359"/>
<dbReference type="STRING" id="1048834.TC41_2498"/>
<dbReference type="EMBL" id="CP002902">
    <property type="protein sequence ID" value="AEJ44397.1"/>
    <property type="molecule type" value="Genomic_DNA"/>
</dbReference>
<name>F8IH43_ALIAT</name>
<protein>
    <submittedName>
        <fullName evidence="1">Uncharacterized protein</fullName>
    </submittedName>
</protein>
<dbReference type="HOGENOM" id="CLU_1607398_0_0_9"/>
<sequence>MLTMSMNIMKWEKMSSPYSEDAWMEFAQKGDFRQAIWMYVLKHVGTSFAELQRHFRTYIPVDGEYGLTIAPNNFLWCGMSKAFAVYLLDLIQRRQLFIFVPDRSQRGWVVLNYVVDGGVLTIPYSNHFGAYKRPHWSPCVLNVLPDDSARLRALNSKVEMCRFTG</sequence>
<accession>F8IH43</accession>
<proteinExistence type="predicted"/>
<organism evidence="1 2">
    <name type="scientific">Alicyclobacillus acidocaldarius (strain Tc-4-1)</name>
    <name type="common">Bacillus acidocaldarius</name>
    <dbReference type="NCBI Taxonomy" id="1048834"/>
    <lineage>
        <taxon>Bacteria</taxon>
        <taxon>Bacillati</taxon>
        <taxon>Bacillota</taxon>
        <taxon>Bacilli</taxon>
        <taxon>Bacillales</taxon>
        <taxon>Alicyclobacillaceae</taxon>
        <taxon>Alicyclobacillus</taxon>
    </lineage>
</organism>
<dbReference type="Proteomes" id="UP000000292">
    <property type="component" value="Chromosome"/>
</dbReference>
<evidence type="ECO:0000313" key="2">
    <source>
        <dbReference type="Proteomes" id="UP000000292"/>
    </source>
</evidence>
<evidence type="ECO:0000313" key="1">
    <source>
        <dbReference type="EMBL" id="AEJ44397.1"/>
    </source>
</evidence>
<reference evidence="2" key="2">
    <citation type="submission" date="2011-06" db="EMBL/GenBank/DDBJ databases">
        <title>The complete genome sequence of Alicyclobacillus acidocaldarius sp. Tc-4-1.</title>
        <authorList>
            <person name="Chen Y."/>
            <person name="He Y."/>
            <person name="Dong Z."/>
            <person name="Hu S."/>
        </authorList>
    </citation>
    <scope>NUCLEOTIDE SEQUENCE [LARGE SCALE GENOMIC DNA]</scope>
    <source>
        <strain evidence="2">Tc-4-1</strain>
    </source>
</reference>
<dbReference type="AlphaFoldDB" id="F8IH43"/>